<dbReference type="InterPro" id="IPR051141">
    <property type="entry name" value="UPF0339_domain"/>
</dbReference>
<comment type="caution">
    <text evidence="4">The sequence shown here is derived from an EMBL/GenBank/DDBJ whole genome shotgun (WGS) entry which is preliminary data.</text>
</comment>
<dbReference type="Pfam" id="PF07411">
    <property type="entry name" value="DUF1508"/>
    <property type="match status" value="2"/>
</dbReference>
<dbReference type="Gene3D" id="2.30.29.80">
    <property type="match status" value="1"/>
</dbReference>
<evidence type="ECO:0000256" key="1">
    <source>
        <dbReference type="ARBA" id="ARBA00007576"/>
    </source>
</evidence>
<feature type="compositionally biased region" description="Low complexity" evidence="2">
    <location>
        <begin position="126"/>
        <end position="137"/>
    </location>
</feature>
<comment type="similarity">
    <text evidence="1">Belongs to the UPF0339 family. Duplicated subfamily.</text>
</comment>
<dbReference type="AlphaFoldDB" id="A0A7Y8RL22"/>
<feature type="domain" description="DUF1508" evidence="3">
    <location>
        <begin position="11"/>
        <end position="57"/>
    </location>
</feature>
<dbReference type="Proteomes" id="UP000543908">
    <property type="component" value="Unassembled WGS sequence"/>
</dbReference>
<sequence>MAGWYELSKSSNGQFRFVLKAANAETILTSELYVTRSAAENGIASVQTNSPHDERYEKKVASNGQPFFNLKAANHQVIGSSEQYSSTAARDNGIASVKANGDDHDQRQDLKVSQKDKRPGSQEPGAFFQAASSSAFN</sequence>
<feature type="domain" description="DUF1508" evidence="3">
    <location>
        <begin position="61"/>
        <end position="103"/>
    </location>
</feature>
<evidence type="ECO:0000256" key="2">
    <source>
        <dbReference type="SAM" id="MobiDB-lite"/>
    </source>
</evidence>
<name>A0A7Y8RL22_9PSED</name>
<gene>
    <name evidence="4" type="ORF">HT123_04275</name>
</gene>
<dbReference type="InterPro" id="IPR036913">
    <property type="entry name" value="YegP-like_sf"/>
</dbReference>
<evidence type="ECO:0000313" key="4">
    <source>
        <dbReference type="EMBL" id="NWN60450.1"/>
    </source>
</evidence>
<protein>
    <submittedName>
        <fullName evidence="4">YegP family protein</fullName>
    </submittedName>
</protein>
<evidence type="ECO:0000259" key="3">
    <source>
        <dbReference type="Pfam" id="PF07411"/>
    </source>
</evidence>
<organism evidence="4 5">
    <name type="scientific">Pseudomonas allii</name>
    <dbReference type="NCBI Taxonomy" id="2740531"/>
    <lineage>
        <taxon>Bacteria</taxon>
        <taxon>Pseudomonadati</taxon>
        <taxon>Pseudomonadota</taxon>
        <taxon>Gammaproteobacteria</taxon>
        <taxon>Pseudomonadales</taxon>
        <taxon>Pseudomonadaceae</taxon>
        <taxon>Pseudomonas</taxon>
    </lineage>
</organism>
<feature type="region of interest" description="Disordered" evidence="2">
    <location>
        <begin position="96"/>
        <end position="137"/>
    </location>
</feature>
<reference evidence="4 5" key="1">
    <citation type="submission" date="2020-05" db="EMBL/GenBank/DDBJ databases">
        <title>Onion-isolated Pseudomonas sp.</title>
        <authorList>
            <person name="Fujikawa T."/>
            <person name="Sawada H."/>
        </authorList>
    </citation>
    <scope>NUCLEOTIDE SEQUENCE [LARGE SCALE GENOMIC DNA]</scope>
    <source>
        <strain evidence="4 5">MAFF 301512</strain>
    </source>
</reference>
<feature type="compositionally biased region" description="Basic and acidic residues" evidence="2">
    <location>
        <begin position="100"/>
        <end position="120"/>
    </location>
</feature>
<dbReference type="PANTHER" id="PTHR40606">
    <property type="match status" value="1"/>
</dbReference>
<dbReference type="SUPFAM" id="SSF160113">
    <property type="entry name" value="YegP-like"/>
    <property type="match status" value="2"/>
</dbReference>
<proteinExistence type="inferred from homology"/>
<dbReference type="InterPro" id="IPR010879">
    <property type="entry name" value="DUF1508"/>
</dbReference>
<dbReference type="EMBL" id="JABUHS010000029">
    <property type="protein sequence ID" value="NWN60450.1"/>
    <property type="molecule type" value="Genomic_DNA"/>
</dbReference>
<dbReference type="PANTHER" id="PTHR40606:SF1">
    <property type="entry name" value="UPF0339 PROTEIN YEGP"/>
    <property type="match status" value="1"/>
</dbReference>
<accession>A0A7Y8RL22</accession>
<evidence type="ECO:0000313" key="5">
    <source>
        <dbReference type="Proteomes" id="UP000543908"/>
    </source>
</evidence>